<keyword evidence="7" id="KW-0408">Iron</keyword>
<keyword evidence="3 12" id="KW-0812">Transmembrane</keyword>
<keyword evidence="4" id="KW-0479">Metal-binding</keyword>
<evidence type="ECO:0000256" key="11">
    <source>
        <dbReference type="ARBA" id="ARBA00023444"/>
    </source>
</evidence>
<keyword evidence="9 12" id="KW-0472">Membrane</keyword>
<keyword evidence="8" id="KW-0350">Heme biosynthesis</keyword>
<feature type="transmembrane region" description="Helical" evidence="12">
    <location>
        <begin position="293"/>
        <end position="314"/>
    </location>
</feature>
<dbReference type="RefSeq" id="WP_353647510.1">
    <property type="nucleotide sequence ID" value="NZ_CP159218.1"/>
</dbReference>
<feature type="transmembrane region" description="Helical" evidence="12">
    <location>
        <begin position="97"/>
        <end position="115"/>
    </location>
</feature>
<evidence type="ECO:0000256" key="8">
    <source>
        <dbReference type="ARBA" id="ARBA00023133"/>
    </source>
</evidence>
<feature type="transmembrane region" description="Helical" evidence="12">
    <location>
        <begin position="122"/>
        <end position="143"/>
    </location>
</feature>
<evidence type="ECO:0000256" key="9">
    <source>
        <dbReference type="ARBA" id="ARBA00023136"/>
    </source>
</evidence>
<keyword evidence="2" id="KW-1003">Cell membrane</keyword>
<dbReference type="Pfam" id="PF02628">
    <property type="entry name" value="COX15-CtaA"/>
    <property type="match status" value="1"/>
</dbReference>
<keyword evidence="10" id="KW-1015">Disulfide bond</keyword>
<proteinExistence type="predicted"/>
<dbReference type="AlphaFoldDB" id="A0AAU8DK36"/>
<gene>
    <name evidence="13" type="ORF">ABLG96_11395</name>
</gene>
<feature type="transmembrane region" description="Helical" evidence="12">
    <location>
        <begin position="193"/>
        <end position="214"/>
    </location>
</feature>
<evidence type="ECO:0000256" key="6">
    <source>
        <dbReference type="ARBA" id="ARBA00023002"/>
    </source>
</evidence>
<feature type="transmembrane region" description="Helical" evidence="12">
    <location>
        <begin position="149"/>
        <end position="173"/>
    </location>
</feature>
<evidence type="ECO:0000256" key="3">
    <source>
        <dbReference type="ARBA" id="ARBA00022692"/>
    </source>
</evidence>
<dbReference type="InterPro" id="IPR003780">
    <property type="entry name" value="COX15/CtaA_fam"/>
</dbReference>
<feature type="transmembrane region" description="Helical" evidence="12">
    <location>
        <begin position="268"/>
        <end position="287"/>
    </location>
</feature>
<evidence type="ECO:0000256" key="4">
    <source>
        <dbReference type="ARBA" id="ARBA00022723"/>
    </source>
</evidence>
<sequence>MAVTQSSTTADALGSDPPPRSRGALGRLLRSDRLLRWFAWAAVVTNGIIAVTGATVRVTGSGLGCQTWPECQPGTLVPEYRTGLAAVHQAIEFTNRTFTSLVLIASLGTFVLLVVRQPRRWAVLRLAMVGPIGVLFQAVWGGIVVRLDLVWWTVAPHMLVSLVLVSFALATALRIREPDVPSAPVVPTPLRRLAQVTLVVLSALCIAGTLVTGAGPHAGDVDTPRLELSVRTLAQVHADLLFLYLGLLVAMTIGFLAVKAPRSLMTRAWWLIGITASQGLLGLVQYATGVPEVLVVSHVLGAVLVVVTGVWMVLGTRTRTPVVAVTER</sequence>
<organism evidence="13">
    <name type="scientific">Nakamurella sp. A5-74</name>
    <dbReference type="NCBI Taxonomy" id="3158264"/>
    <lineage>
        <taxon>Bacteria</taxon>
        <taxon>Bacillati</taxon>
        <taxon>Actinomycetota</taxon>
        <taxon>Actinomycetes</taxon>
        <taxon>Nakamurellales</taxon>
        <taxon>Nakamurellaceae</taxon>
        <taxon>Nakamurella</taxon>
    </lineage>
</organism>
<evidence type="ECO:0000256" key="2">
    <source>
        <dbReference type="ARBA" id="ARBA00022475"/>
    </source>
</evidence>
<evidence type="ECO:0000313" key="13">
    <source>
        <dbReference type="EMBL" id="XCG61894.1"/>
    </source>
</evidence>
<reference evidence="13" key="1">
    <citation type="submission" date="2024-05" db="EMBL/GenBank/DDBJ databases">
        <authorList>
            <person name="Cai S.Y."/>
            <person name="Jin L.M."/>
            <person name="Li H.R."/>
        </authorList>
    </citation>
    <scope>NUCLEOTIDE SEQUENCE</scope>
    <source>
        <strain evidence="13">A5-74</strain>
    </source>
</reference>
<feature type="transmembrane region" description="Helical" evidence="12">
    <location>
        <begin position="37"/>
        <end position="56"/>
    </location>
</feature>
<dbReference type="PANTHER" id="PTHR35457">
    <property type="entry name" value="HEME A SYNTHASE"/>
    <property type="match status" value="1"/>
</dbReference>
<evidence type="ECO:0000256" key="12">
    <source>
        <dbReference type="SAM" id="Phobius"/>
    </source>
</evidence>
<dbReference type="GO" id="GO:0046872">
    <property type="term" value="F:metal ion binding"/>
    <property type="evidence" value="ECO:0007669"/>
    <property type="project" value="UniProtKB-KW"/>
</dbReference>
<dbReference type="PANTHER" id="PTHR35457:SF1">
    <property type="entry name" value="HEME A SYNTHASE"/>
    <property type="match status" value="1"/>
</dbReference>
<protein>
    <submittedName>
        <fullName evidence="13">COX15/CtaA family protein</fullName>
    </submittedName>
</protein>
<evidence type="ECO:0000256" key="5">
    <source>
        <dbReference type="ARBA" id="ARBA00022989"/>
    </source>
</evidence>
<feature type="transmembrane region" description="Helical" evidence="12">
    <location>
        <begin position="234"/>
        <end position="256"/>
    </location>
</feature>
<dbReference type="GO" id="GO:0016491">
    <property type="term" value="F:oxidoreductase activity"/>
    <property type="evidence" value="ECO:0007669"/>
    <property type="project" value="UniProtKB-KW"/>
</dbReference>
<keyword evidence="6" id="KW-0560">Oxidoreductase</keyword>
<dbReference type="GO" id="GO:0016020">
    <property type="term" value="C:membrane"/>
    <property type="evidence" value="ECO:0007669"/>
    <property type="project" value="UniProtKB-SubCell"/>
</dbReference>
<keyword evidence="5 12" id="KW-1133">Transmembrane helix</keyword>
<evidence type="ECO:0000256" key="10">
    <source>
        <dbReference type="ARBA" id="ARBA00023157"/>
    </source>
</evidence>
<dbReference type="GO" id="GO:0006784">
    <property type="term" value="P:heme A biosynthetic process"/>
    <property type="evidence" value="ECO:0007669"/>
    <property type="project" value="InterPro"/>
</dbReference>
<evidence type="ECO:0000256" key="7">
    <source>
        <dbReference type="ARBA" id="ARBA00023004"/>
    </source>
</evidence>
<name>A0AAU8DK36_9ACTN</name>
<accession>A0AAU8DK36</accession>
<dbReference type="EMBL" id="CP159218">
    <property type="protein sequence ID" value="XCG61894.1"/>
    <property type="molecule type" value="Genomic_DNA"/>
</dbReference>
<evidence type="ECO:0000256" key="1">
    <source>
        <dbReference type="ARBA" id="ARBA00004141"/>
    </source>
</evidence>
<comment type="pathway">
    <text evidence="11">Porphyrin-containing compound metabolism.</text>
</comment>
<dbReference type="InterPro" id="IPR050450">
    <property type="entry name" value="COX15/CtaA_HemeA_synthase"/>
</dbReference>
<comment type="subcellular location">
    <subcellularLocation>
        <location evidence="1">Membrane</location>
        <topology evidence="1">Multi-pass membrane protein</topology>
    </subcellularLocation>
</comment>